<reference evidence="3" key="2">
    <citation type="submission" date="2015-07" db="EMBL/GenBank/DDBJ databases">
        <authorList>
            <person name="Noorani M."/>
        </authorList>
    </citation>
    <scope>NUCLEOTIDE SEQUENCE</scope>
    <source>
        <strain evidence="3">Yugu1</strain>
    </source>
</reference>
<evidence type="ECO:0000313" key="3">
    <source>
        <dbReference type="EMBL" id="RCV37552.1"/>
    </source>
</evidence>
<sequence>METIRAMTILRPLLTCFFSMILLSHPMTATAVAAEAVKVSTTPIFREIPLGQARKDFQVLLRVEAPPAAAHRVPIDVVAVLDVSGSMNDRENRPSRLDLLKAAAKFMVAKLDDGDRLAVVAFNDRPVRELSSGLLYLSGDGRRNAMNVVDKLEARGGTALFPALEEAVKILDERPGDGRNRLGFIVLVTDGEDARGFAWRRESIHGDVLGKYPIHAIGLGALHDPEVLLYLAQESHGTYSFVDDASAGELPVALAVCLGGLTTVAAVDTRVVLKAAEPNGVRIDRVDAGGHGTRVGCGGGACDFDVGALYAGETKHFVVHLHVPAVSSVEDGYYCDIDLAACDDRHQRRRRHEQHLLAVGYSYRNHPGAAVITTEGHGVFIQRSPELGSGSVRQPLLLPSPEVLHHIVRFELLDVVAGLVDGELAVVRDRAHAGDLLQLRWEEFRACHQFWGGLDLGGLEKEVDSMAGSLRTGAAAYVYAWVSSHQMQRAASLGSPEKAAAEYLTQAMRVLMEEARKLPRLAETTTSAAAATGPGVQYSGDCADLQMIDRRLELWSKVRRDVQHLMFRPSAAATAAVAEGEGEEDLLAAVFQEASLEAIDRAMHRDIYLAAVYASKQRRCHVGACN</sequence>
<feature type="chain" id="PRO_5016671146" description="VWFA domain-containing protein" evidence="1">
    <location>
        <begin position="32"/>
        <end position="626"/>
    </location>
</feature>
<feature type="signal peptide" evidence="1">
    <location>
        <begin position="1"/>
        <end position="31"/>
    </location>
</feature>
<dbReference type="SUPFAM" id="SSF53300">
    <property type="entry name" value="vWA-like"/>
    <property type="match status" value="1"/>
</dbReference>
<dbReference type="AlphaFoldDB" id="A0A368S551"/>
<dbReference type="PANTHER" id="PTHR10579:SF57">
    <property type="entry name" value="OS11G0687100 PROTEIN"/>
    <property type="match status" value="1"/>
</dbReference>
<dbReference type="SMART" id="SM00327">
    <property type="entry name" value="VWA"/>
    <property type="match status" value="1"/>
</dbReference>
<dbReference type="InterPro" id="IPR002035">
    <property type="entry name" value="VWF_A"/>
</dbReference>
<dbReference type="Pfam" id="PF13768">
    <property type="entry name" value="VWA_3"/>
    <property type="match status" value="1"/>
</dbReference>
<protein>
    <recommendedName>
        <fullName evidence="2">VWFA domain-containing protein</fullName>
    </recommendedName>
</protein>
<accession>A0A368S551</accession>
<organism evidence="3">
    <name type="scientific">Setaria italica</name>
    <name type="common">Foxtail millet</name>
    <name type="synonym">Panicum italicum</name>
    <dbReference type="NCBI Taxonomy" id="4555"/>
    <lineage>
        <taxon>Eukaryota</taxon>
        <taxon>Viridiplantae</taxon>
        <taxon>Streptophyta</taxon>
        <taxon>Embryophyta</taxon>
        <taxon>Tracheophyta</taxon>
        <taxon>Spermatophyta</taxon>
        <taxon>Magnoliopsida</taxon>
        <taxon>Liliopsida</taxon>
        <taxon>Poales</taxon>
        <taxon>Poaceae</taxon>
        <taxon>PACMAD clade</taxon>
        <taxon>Panicoideae</taxon>
        <taxon>Panicodae</taxon>
        <taxon>Paniceae</taxon>
        <taxon>Cenchrinae</taxon>
        <taxon>Setaria</taxon>
    </lineage>
</organism>
<dbReference type="InterPro" id="IPR036465">
    <property type="entry name" value="vWFA_dom_sf"/>
</dbReference>
<dbReference type="OrthoDB" id="619357at2759"/>
<dbReference type="PROSITE" id="PS50234">
    <property type="entry name" value="VWFA"/>
    <property type="match status" value="1"/>
</dbReference>
<proteinExistence type="predicted"/>
<dbReference type="KEGG" id="sita:101754555"/>
<keyword evidence="1" id="KW-0732">Signal</keyword>
<dbReference type="Gene3D" id="3.40.50.410">
    <property type="entry name" value="von Willebrand factor, type A domain"/>
    <property type="match status" value="1"/>
</dbReference>
<evidence type="ECO:0000259" key="2">
    <source>
        <dbReference type="PROSITE" id="PS50234"/>
    </source>
</evidence>
<dbReference type="PANTHER" id="PTHR10579">
    <property type="entry name" value="CALCIUM-ACTIVATED CHLORIDE CHANNEL REGULATOR"/>
    <property type="match status" value="1"/>
</dbReference>
<evidence type="ECO:0000256" key="1">
    <source>
        <dbReference type="SAM" id="SignalP"/>
    </source>
</evidence>
<feature type="domain" description="VWFA" evidence="2">
    <location>
        <begin position="76"/>
        <end position="241"/>
    </location>
</feature>
<gene>
    <name evidence="3" type="ORF">SETIT_8G072900v2</name>
</gene>
<dbReference type="EMBL" id="CM003535">
    <property type="protein sequence ID" value="RCV37552.1"/>
    <property type="molecule type" value="Genomic_DNA"/>
</dbReference>
<dbReference type="InterPro" id="IPR051266">
    <property type="entry name" value="CLCR"/>
</dbReference>
<reference evidence="3" key="1">
    <citation type="journal article" date="2012" name="Nat. Biotechnol.">
        <title>Reference genome sequence of the model plant Setaria.</title>
        <authorList>
            <person name="Bennetzen J.L."/>
            <person name="Schmutz J."/>
            <person name="Wang H."/>
            <person name="Percifield R."/>
            <person name="Hawkins J."/>
            <person name="Pontaroli A.C."/>
            <person name="Estep M."/>
            <person name="Feng L."/>
            <person name="Vaughn J.N."/>
            <person name="Grimwood J."/>
            <person name="Jenkins J."/>
            <person name="Barry K."/>
            <person name="Lindquist E."/>
            <person name="Hellsten U."/>
            <person name="Deshpande S."/>
            <person name="Wang X."/>
            <person name="Wu X."/>
            <person name="Mitros T."/>
            <person name="Triplett J."/>
            <person name="Yang X."/>
            <person name="Ye C.Y."/>
            <person name="Mauro-Herrera M."/>
            <person name="Wang L."/>
            <person name="Li P."/>
            <person name="Sharma M."/>
            <person name="Sharma R."/>
            <person name="Ronald P.C."/>
            <person name="Panaud O."/>
            <person name="Kellogg E.A."/>
            <person name="Brutnell T.P."/>
            <person name="Doust A.N."/>
            <person name="Tuskan G.A."/>
            <person name="Rokhsar D."/>
            <person name="Devos K.M."/>
        </authorList>
    </citation>
    <scope>NUCLEOTIDE SEQUENCE [LARGE SCALE GENOMIC DNA]</scope>
    <source>
        <strain evidence="3">Yugu1</strain>
    </source>
</reference>
<name>A0A368S551_SETIT</name>